<proteinExistence type="predicted"/>
<keyword evidence="1" id="KW-0238">DNA-binding</keyword>
<keyword evidence="2" id="KW-0233">DNA recombination</keyword>
<dbReference type="InterPro" id="IPR013762">
    <property type="entry name" value="Integrase-like_cat_sf"/>
</dbReference>
<dbReference type="AlphaFoldDB" id="A0A212JMM8"/>
<accession>A0A212JMM8</accession>
<sequence length="426" mass="49840">MSYSVKIVAEASKKATKTTANLKLVIYKTGYKREPKSLRYSVELKDWDKNKERLKSSSTQADVLNLYLNATEKKLYDQIYLWEINNIDWCPKQLVSILDRKFEKPQQTKADKVVVFIDRQIDYYKSKERIKNGEKTTGSSNWENYQWLKNSLFEFAKVKYKKDFNSYCFKDISESFMHSYSIYIQEKGLKNGNKGGLRHKLKNLKAVFNLAQKEKVSDVDVCVFDVVKEHLKASKTTPRVLSDADFIRIRDFDRSKLSKKECFHLDLFLFSYYSGGMANVDVCYLNKSCIKDDYIEYVRRKCDKVANPIFLPKILEIIDRYKKKSYGNYVLPIFNGKQQTEIQKHDKVERITLSVNKTLAKISSHLGIAKKVTWYYARGTYITKAINEGLNAYEVADQAGNSVKIIEKHYYRADRSEIQRRMISAL</sequence>
<name>A0A212JMM8_9BACT</name>
<dbReference type="EMBL" id="FLUL01000001">
    <property type="protein sequence ID" value="SBW00662.1"/>
    <property type="molecule type" value="Genomic_DNA"/>
</dbReference>
<dbReference type="RefSeq" id="WP_296949387.1">
    <property type="nucleotide sequence ID" value="NZ_LT599021.1"/>
</dbReference>
<dbReference type="Gene3D" id="1.10.443.10">
    <property type="entry name" value="Intergrase catalytic core"/>
    <property type="match status" value="1"/>
</dbReference>
<dbReference type="InterPro" id="IPR010998">
    <property type="entry name" value="Integrase_recombinase_N"/>
</dbReference>
<organism evidence="4">
    <name type="scientific">uncultured Dysgonomonas sp</name>
    <dbReference type="NCBI Taxonomy" id="206096"/>
    <lineage>
        <taxon>Bacteria</taxon>
        <taxon>Pseudomonadati</taxon>
        <taxon>Bacteroidota</taxon>
        <taxon>Bacteroidia</taxon>
        <taxon>Bacteroidales</taxon>
        <taxon>Dysgonomonadaceae</taxon>
        <taxon>Dysgonomonas</taxon>
        <taxon>environmental samples</taxon>
    </lineage>
</organism>
<evidence type="ECO:0000259" key="3">
    <source>
        <dbReference type="Pfam" id="PF13102"/>
    </source>
</evidence>
<evidence type="ECO:0000256" key="2">
    <source>
        <dbReference type="ARBA" id="ARBA00023172"/>
    </source>
</evidence>
<dbReference type="Pfam" id="PF13102">
    <property type="entry name" value="Phage_int_SAM_5"/>
    <property type="match status" value="1"/>
</dbReference>
<dbReference type="GO" id="GO:0015074">
    <property type="term" value="P:DNA integration"/>
    <property type="evidence" value="ECO:0007669"/>
    <property type="project" value="InterPro"/>
</dbReference>
<dbReference type="GO" id="GO:0003677">
    <property type="term" value="F:DNA binding"/>
    <property type="evidence" value="ECO:0007669"/>
    <property type="project" value="UniProtKB-KW"/>
</dbReference>
<dbReference type="GO" id="GO:0006310">
    <property type="term" value="P:DNA recombination"/>
    <property type="evidence" value="ECO:0007669"/>
    <property type="project" value="UniProtKB-KW"/>
</dbReference>
<feature type="domain" description="Phage integrase SAM-like" evidence="3">
    <location>
        <begin position="127"/>
        <end position="219"/>
    </location>
</feature>
<protein>
    <recommendedName>
        <fullName evidence="3">Phage integrase SAM-like domain-containing protein</fullName>
    </recommendedName>
</protein>
<gene>
    <name evidence="4" type="ORF">KL86DYS2_11891</name>
</gene>
<dbReference type="InterPro" id="IPR011010">
    <property type="entry name" value="DNA_brk_join_enz"/>
</dbReference>
<dbReference type="InterPro" id="IPR025269">
    <property type="entry name" value="SAM-like_dom"/>
</dbReference>
<evidence type="ECO:0000256" key="1">
    <source>
        <dbReference type="ARBA" id="ARBA00023125"/>
    </source>
</evidence>
<evidence type="ECO:0000313" key="4">
    <source>
        <dbReference type="EMBL" id="SBW00662.1"/>
    </source>
</evidence>
<reference evidence="4" key="1">
    <citation type="submission" date="2016-04" db="EMBL/GenBank/DDBJ databases">
        <authorList>
            <person name="Evans L.H."/>
            <person name="Alamgir A."/>
            <person name="Owens N."/>
            <person name="Weber N.D."/>
            <person name="Virtaneva K."/>
            <person name="Barbian K."/>
            <person name="Babar A."/>
            <person name="Rosenke K."/>
        </authorList>
    </citation>
    <scope>NUCLEOTIDE SEQUENCE</scope>
    <source>
        <strain evidence="4">86-2</strain>
    </source>
</reference>
<dbReference type="SUPFAM" id="SSF56349">
    <property type="entry name" value="DNA breaking-rejoining enzymes"/>
    <property type="match status" value="1"/>
</dbReference>
<dbReference type="Gene3D" id="1.10.150.130">
    <property type="match status" value="1"/>
</dbReference>